<comment type="catalytic activity">
    <reaction evidence="5">
        <text>3'-dephospho-CoA + ATP = ADP + CoA + H(+)</text>
        <dbReference type="Rhea" id="RHEA:18245"/>
        <dbReference type="ChEBI" id="CHEBI:15378"/>
        <dbReference type="ChEBI" id="CHEBI:30616"/>
        <dbReference type="ChEBI" id="CHEBI:57287"/>
        <dbReference type="ChEBI" id="CHEBI:57328"/>
        <dbReference type="ChEBI" id="CHEBI:456216"/>
        <dbReference type="EC" id="2.7.1.24"/>
    </reaction>
</comment>
<comment type="pathway">
    <text evidence="5">Cofactor biosynthesis; coenzyme A biosynthesis; CoA from (R)-pantothenate: step 5/5.</text>
</comment>
<dbReference type="PROSITE" id="PS51219">
    <property type="entry name" value="DPCK"/>
    <property type="match status" value="1"/>
</dbReference>
<reference evidence="7" key="1">
    <citation type="submission" date="2021-01" db="EMBL/GenBank/DDBJ databases">
        <title>Genome sequence of strain Noviherbaspirillum sp. DKR-6.</title>
        <authorList>
            <person name="Chaudhary D.K."/>
        </authorList>
    </citation>
    <scope>NUCLEOTIDE SEQUENCE</scope>
    <source>
        <strain evidence="7">DKR-6</strain>
    </source>
</reference>
<protein>
    <recommendedName>
        <fullName evidence="5 6">Dephospho-CoA kinase</fullName>
        <ecNumber evidence="5 6">2.7.1.24</ecNumber>
    </recommendedName>
    <alternativeName>
        <fullName evidence="5">Dephosphocoenzyme A kinase</fullName>
    </alternativeName>
</protein>
<dbReference type="InterPro" id="IPR001977">
    <property type="entry name" value="Depp_CoAkinase"/>
</dbReference>
<evidence type="ECO:0000256" key="3">
    <source>
        <dbReference type="ARBA" id="ARBA00022840"/>
    </source>
</evidence>
<dbReference type="GO" id="GO:0005737">
    <property type="term" value="C:cytoplasm"/>
    <property type="evidence" value="ECO:0007669"/>
    <property type="project" value="UniProtKB-SubCell"/>
</dbReference>
<keyword evidence="2 5" id="KW-0547">Nucleotide-binding</keyword>
<name>A0A934SMZ2_9BURK</name>
<dbReference type="NCBIfam" id="TIGR00152">
    <property type="entry name" value="dephospho-CoA kinase"/>
    <property type="match status" value="1"/>
</dbReference>
<dbReference type="RefSeq" id="WP_200590744.1">
    <property type="nucleotide sequence ID" value="NZ_JAEPBG010000001.1"/>
</dbReference>
<keyword evidence="5 7" id="KW-0808">Transferase</keyword>
<evidence type="ECO:0000256" key="1">
    <source>
        <dbReference type="ARBA" id="ARBA00009018"/>
    </source>
</evidence>
<dbReference type="GO" id="GO:0015937">
    <property type="term" value="P:coenzyme A biosynthetic process"/>
    <property type="evidence" value="ECO:0007669"/>
    <property type="project" value="UniProtKB-UniRule"/>
</dbReference>
<dbReference type="PANTHER" id="PTHR10695:SF46">
    <property type="entry name" value="BIFUNCTIONAL COENZYME A SYNTHASE-RELATED"/>
    <property type="match status" value="1"/>
</dbReference>
<dbReference type="SUPFAM" id="SSF52540">
    <property type="entry name" value="P-loop containing nucleoside triphosphate hydrolases"/>
    <property type="match status" value="1"/>
</dbReference>
<dbReference type="AlphaFoldDB" id="A0A934SMZ2"/>
<comment type="caution">
    <text evidence="7">The sequence shown here is derived from an EMBL/GenBank/DDBJ whole genome shotgun (WGS) entry which is preliminary data.</text>
</comment>
<gene>
    <name evidence="5" type="primary">coaE</name>
    <name evidence="7" type="ORF">JJB74_02770</name>
</gene>
<keyword evidence="5 7" id="KW-0418">Kinase</keyword>
<dbReference type="Proteomes" id="UP000622890">
    <property type="component" value="Unassembled WGS sequence"/>
</dbReference>
<dbReference type="CDD" id="cd02022">
    <property type="entry name" value="DPCK"/>
    <property type="match status" value="1"/>
</dbReference>
<evidence type="ECO:0000313" key="7">
    <source>
        <dbReference type="EMBL" id="MBK4733531.1"/>
    </source>
</evidence>
<comment type="subcellular location">
    <subcellularLocation>
        <location evidence="5">Cytoplasm</location>
    </subcellularLocation>
</comment>
<dbReference type="EC" id="2.7.1.24" evidence="5 6"/>
<dbReference type="GO" id="GO:0004140">
    <property type="term" value="F:dephospho-CoA kinase activity"/>
    <property type="evidence" value="ECO:0007669"/>
    <property type="project" value="UniProtKB-UniRule"/>
</dbReference>
<dbReference type="GO" id="GO:0005524">
    <property type="term" value="F:ATP binding"/>
    <property type="evidence" value="ECO:0007669"/>
    <property type="project" value="UniProtKB-UniRule"/>
</dbReference>
<comment type="similarity">
    <text evidence="1 5">Belongs to the CoaE family.</text>
</comment>
<evidence type="ECO:0000256" key="2">
    <source>
        <dbReference type="ARBA" id="ARBA00022741"/>
    </source>
</evidence>
<dbReference type="HAMAP" id="MF_00376">
    <property type="entry name" value="Dephospho_CoA_kinase"/>
    <property type="match status" value="1"/>
</dbReference>
<sequence>MIATPFSIGLTGGIGSGKSLVADMFAALGASLIDTDRIAHQLTAPEGGAMPAIAEEFGPEYLSPSGALDRERMRAKVFSDPGAKRRLEAILHPLIRIETERAANEAQGLYRIFVVPLLVESGSWKARVSRVLVVDCPEALQIERVMARNGMLEPQVRAIMAAQASREQRLAAADDVIVNDADIAALTPQVERLHAQYAAAAKAA</sequence>
<dbReference type="Gene3D" id="3.40.50.300">
    <property type="entry name" value="P-loop containing nucleotide triphosphate hydrolases"/>
    <property type="match status" value="1"/>
</dbReference>
<organism evidence="7 8">
    <name type="scientific">Noviherbaspirillum pedocola</name>
    <dbReference type="NCBI Taxonomy" id="2801341"/>
    <lineage>
        <taxon>Bacteria</taxon>
        <taxon>Pseudomonadati</taxon>
        <taxon>Pseudomonadota</taxon>
        <taxon>Betaproteobacteria</taxon>
        <taxon>Burkholderiales</taxon>
        <taxon>Oxalobacteraceae</taxon>
        <taxon>Noviherbaspirillum</taxon>
    </lineage>
</organism>
<evidence type="ECO:0000256" key="4">
    <source>
        <dbReference type="ARBA" id="ARBA00022993"/>
    </source>
</evidence>
<dbReference type="PANTHER" id="PTHR10695">
    <property type="entry name" value="DEPHOSPHO-COA KINASE-RELATED"/>
    <property type="match status" value="1"/>
</dbReference>
<keyword evidence="3 5" id="KW-0067">ATP-binding</keyword>
<evidence type="ECO:0000313" key="8">
    <source>
        <dbReference type="Proteomes" id="UP000622890"/>
    </source>
</evidence>
<dbReference type="InterPro" id="IPR027417">
    <property type="entry name" value="P-loop_NTPase"/>
</dbReference>
<dbReference type="Pfam" id="PF01121">
    <property type="entry name" value="CoaE"/>
    <property type="match status" value="1"/>
</dbReference>
<evidence type="ECO:0000256" key="6">
    <source>
        <dbReference type="NCBIfam" id="TIGR00152"/>
    </source>
</evidence>
<keyword evidence="8" id="KW-1185">Reference proteome</keyword>
<feature type="binding site" evidence="5">
    <location>
        <begin position="15"/>
        <end position="20"/>
    </location>
    <ligand>
        <name>ATP</name>
        <dbReference type="ChEBI" id="CHEBI:30616"/>
    </ligand>
</feature>
<dbReference type="EMBL" id="JAEPBG010000001">
    <property type="protein sequence ID" value="MBK4733531.1"/>
    <property type="molecule type" value="Genomic_DNA"/>
</dbReference>
<keyword evidence="4 5" id="KW-0173">Coenzyme A biosynthesis</keyword>
<proteinExistence type="inferred from homology"/>
<comment type="function">
    <text evidence="5">Catalyzes the phosphorylation of the 3'-hydroxyl group of dephosphocoenzyme A to form coenzyme A.</text>
</comment>
<accession>A0A934SMZ2</accession>
<evidence type="ECO:0000256" key="5">
    <source>
        <dbReference type="HAMAP-Rule" id="MF_00376"/>
    </source>
</evidence>
<keyword evidence="5" id="KW-0963">Cytoplasm</keyword>